<organism evidence="4 5">
    <name type="scientific">Silvimonas amylolytica</name>
    <dbReference type="NCBI Taxonomy" id="449663"/>
    <lineage>
        <taxon>Bacteria</taxon>
        <taxon>Pseudomonadati</taxon>
        <taxon>Pseudomonadota</taxon>
        <taxon>Betaproteobacteria</taxon>
        <taxon>Neisseriales</taxon>
        <taxon>Chitinibacteraceae</taxon>
        <taxon>Silvimonas</taxon>
    </lineage>
</organism>
<evidence type="ECO:0000256" key="1">
    <source>
        <dbReference type="ARBA" id="ARBA00004886"/>
    </source>
</evidence>
<protein>
    <recommendedName>
        <fullName evidence="6">Pyrroloquinoline quinone biosynthesis protein D</fullName>
    </recommendedName>
</protein>
<dbReference type="NCBIfam" id="TIGR03859">
    <property type="entry name" value="PQQ_PqqD"/>
    <property type="match status" value="1"/>
</dbReference>
<sequence>MLTLESRVRLAPGTRLQEDTVRQRWVLLGPERLLVLDDIARLIIERSDNQTVGTVCEALASEFDAPLDTIQTDVLALLTSMSEKGFLRYE</sequence>
<evidence type="ECO:0000256" key="2">
    <source>
        <dbReference type="ARBA" id="ARBA00011741"/>
    </source>
</evidence>
<dbReference type="Gene3D" id="1.10.10.1150">
    <property type="entry name" value="Coenzyme PQQ synthesis protein D (PqqD)"/>
    <property type="match status" value="1"/>
</dbReference>
<comment type="caution">
    <text evidence="4">The sequence shown here is derived from an EMBL/GenBank/DDBJ whole genome shotgun (WGS) entry which is preliminary data.</text>
</comment>
<proteinExistence type="predicted"/>
<accession>A0ABQ2PHH8</accession>
<keyword evidence="5" id="KW-1185">Reference proteome</keyword>
<dbReference type="EMBL" id="BMLY01000001">
    <property type="protein sequence ID" value="GGP25040.1"/>
    <property type="molecule type" value="Genomic_DNA"/>
</dbReference>
<comment type="subunit">
    <text evidence="2">Monomer. Interacts with PqqE.</text>
</comment>
<evidence type="ECO:0008006" key="6">
    <source>
        <dbReference type="Google" id="ProtNLM"/>
    </source>
</evidence>
<reference evidence="5" key="1">
    <citation type="journal article" date="2019" name="Int. J. Syst. Evol. Microbiol.">
        <title>The Global Catalogue of Microorganisms (GCM) 10K type strain sequencing project: providing services to taxonomists for standard genome sequencing and annotation.</title>
        <authorList>
            <consortium name="The Broad Institute Genomics Platform"/>
            <consortium name="The Broad Institute Genome Sequencing Center for Infectious Disease"/>
            <person name="Wu L."/>
            <person name="Ma J."/>
        </authorList>
    </citation>
    <scope>NUCLEOTIDE SEQUENCE [LARGE SCALE GENOMIC DNA]</scope>
    <source>
        <strain evidence="5">CGMCC 1.8860</strain>
    </source>
</reference>
<gene>
    <name evidence="4" type="ORF">GCM10010971_08590</name>
</gene>
<comment type="pathway">
    <text evidence="1">Cofactor biosynthesis; pyrroloquinoline quinone biosynthesis.</text>
</comment>
<dbReference type="Pfam" id="PF05402">
    <property type="entry name" value="PqqD"/>
    <property type="match status" value="1"/>
</dbReference>
<dbReference type="RefSeq" id="WP_188689285.1">
    <property type="nucleotide sequence ID" value="NZ_BMLY01000001.1"/>
</dbReference>
<name>A0ABQ2PHH8_9NEIS</name>
<evidence type="ECO:0000256" key="3">
    <source>
        <dbReference type="ARBA" id="ARBA00022905"/>
    </source>
</evidence>
<keyword evidence="3" id="KW-0884">PQQ biosynthesis</keyword>
<dbReference type="InterPro" id="IPR041881">
    <property type="entry name" value="PqqD_sf"/>
</dbReference>
<dbReference type="InterPro" id="IPR008792">
    <property type="entry name" value="PQQD"/>
</dbReference>
<evidence type="ECO:0000313" key="5">
    <source>
        <dbReference type="Proteomes" id="UP000621859"/>
    </source>
</evidence>
<evidence type="ECO:0000313" key="4">
    <source>
        <dbReference type="EMBL" id="GGP25040.1"/>
    </source>
</evidence>
<dbReference type="InterPro" id="IPR022479">
    <property type="entry name" value="PqqD_bac"/>
</dbReference>
<dbReference type="Proteomes" id="UP000621859">
    <property type="component" value="Unassembled WGS sequence"/>
</dbReference>